<comment type="function">
    <text evidence="1">Required for the formation of a threonylcarbamoyl group on adenosine at position 37 (t(6)A37) in mitochondrial tRNAs that read codons beginning with adenine. Probably involved in the transfer of the threonylcarbamoyl moiety of threonylcarbamoyl-AMP (TC-AMP) to the N6 group of A37. Involved in mitochondrial genome maintenance.</text>
</comment>
<dbReference type="GO" id="GO:0061711">
    <property type="term" value="F:tRNA N(6)-L-threonylcarbamoyladenine synthase activity"/>
    <property type="evidence" value="ECO:0007669"/>
    <property type="project" value="UniProtKB-EC"/>
</dbReference>
<organism evidence="3 4">
    <name type="scientific">Emergomyces pasteurianus Ep9510</name>
    <dbReference type="NCBI Taxonomy" id="1447872"/>
    <lineage>
        <taxon>Eukaryota</taxon>
        <taxon>Fungi</taxon>
        <taxon>Dikarya</taxon>
        <taxon>Ascomycota</taxon>
        <taxon>Pezizomycotina</taxon>
        <taxon>Eurotiomycetes</taxon>
        <taxon>Eurotiomycetidae</taxon>
        <taxon>Onygenales</taxon>
        <taxon>Ajellomycetaceae</taxon>
        <taxon>Emergomyces</taxon>
    </lineage>
</organism>
<dbReference type="AlphaFoldDB" id="A0A1J9P742"/>
<dbReference type="EMBL" id="LGRN01000470">
    <property type="protein sequence ID" value="OJD11926.1"/>
    <property type="molecule type" value="Genomic_DNA"/>
</dbReference>
<keyword evidence="1" id="KW-0012">Acyltransferase</keyword>
<dbReference type="Proteomes" id="UP000182235">
    <property type="component" value="Unassembled WGS sequence"/>
</dbReference>
<keyword evidence="4" id="KW-1185">Reference proteome</keyword>
<reference evidence="3 4" key="1">
    <citation type="submission" date="2015-07" db="EMBL/GenBank/DDBJ databases">
        <title>Emmonsia species relationships and genome sequence.</title>
        <authorList>
            <consortium name="The Broad Institute Genomics Platform"/>
            <person name="Cuomo C.A."/>
            <person name="Munoz J.F."/>
            <person name="Imamovic A."/>
            <person name="Priest M.E."/>
            <person name="Young S."/>
            <person name="Clay O.K."/>
            <person name="McEwen J.G."/>
        </authorList>
    </citation>
    <scope>NUCLEOTIDE SEQUENCE [LARGE SCALE GENOMIC DNA]</scope>
    <source>
        <strain evidence="3 4">UAMH 9510</strain>
    </source>
</reference>
<dbReference type="InterPro" id="IPR000905">
    <property type="entry name" value="Gcp-like_dom"/>
</dbReference>
<comment type="cofactor">
    <cofactor evidence="1">
        <name>a divalent metal cation</name>
        <dbReference type="ChEBI" id="CHEBI:60240"/>
    </cofactor>
    <text evidence="1">Binds 1 divalent metal cation per subunit.</text>
</comment>
<name>A0A1J9P742_9EURO</name>
<comment type="subunit">
    <text evidence="1">Homodimer.</text>
</comment>
<dbReference type="Pfam" id="PF00814">
    <property type="entry name" value="TsaD"/>
    <property type="match status" value="1"/>
</dbReference>
<dbReference type="InterPro" id="IPR022450">
    <property type="entry name" value="TsaD"/>
</dbReference>
<dbReference type="STRING" id="1447872.A0A1J9P742"/>
<dbReference type="GO" id="GO:0046872">
    <property type="term" value="F:metal ion binding"/>
    <property type="evidence" value="ECO:0007669"/>
    <property type="project" value="UniProtKB-KW"/>
</dbReference>
<gene>
    <name evidence="3" type="ORF">AJ78_07399</name>
</gene>
<dbReference type="PANTHER" id="PTHR11735:SF6">
    <property type="entry name" value="TRNA N6-ADENOSINE THREONYLCARBAMOYLTRANSFERASE, MITOCHONDRIAL"/>
    <property type="match status" value="1"/>
</dbReference>
<keyword evidence="1" id="KW-0808">Transferase</keyword>
<protein>
    <recommendedName>
        <fullName evidence="2">Gcp-like domain-containing protein</fullName>
    </recommendedName>
</protein>
<evidence type="ECO:0000259" key="2">
    <source>
        <dbReference type="Pfam" id="PF00814"/>
    </source>
</evidence>
<dbReference type="PROSITE" id="PS01016">
    <property type="entry name" value="GLYCOPROTEASE"/>
    <property type="match status" value="1"/>
</dbReference>
<evidence type="ECO:0000313" key="3">
    <source>
        <dbReference type="EMBL" id="OJD11926.1"/>
    </source>
</evidence>
<evidence type="ECO:0000256" key="1">
    <source>
        <dbReference type="HAMAP-Rule" id="MF_03179"/>
    </source>
</evidence>
<dbReference type="OrthoDB" id="10259622at2759"/>
<dbReference type="GO" id="GO:0072670">
    <property type="term" value="P:mitochondrial tRNA threonylcarbamoyladenosine modification"/>
    <property type="evidence" value="ECO:0007669"/>
    <property type="project" value="TreeGrafter"/>
</dbReference>
<proteinExistence type="inferred from homology"/>
<accession>A0A1J9P742</accession>
<dbReference type="SUPFAM" id="SSF53067">
    <property type="entry name" value="Actin-like ATPase domain"/>
    <property type="match status" value="2"/>
</dbReference>
<sequence>MFSLRQALRGLCHHNLFSRYPIYGRRYLLTLAIESSCDDTSVAIVEKHGGLTSESPSPTVTSVHFLENITADSRKYNGIHPIVALDSHQETTAKLINKALTYLPAADVTGVKDVGQLISLPSSAASGASPLLRRKPDFISVTRGPGMRSNLSVGLDTAKGLSVAWQVPIVGVHHMQAHLLTPRLAASLQQPRGGEIDTESMNSPNFPFMSILVSGGHSLLVHSKSIVDHEILASTSDIAIGDALDKIARSLLPKSFLAQSNTTMYGKLLEAFAFPNGSSDYADYQPPATRTEEVMKSMDNKWGWSFPLPFAQTRKMEFSFAGVASRAQTIISNKKDRWEAADNTGNGFMSNDERVDLARAFMTVCFEHLASRTMIALQNLHEQQQEQREQYQDPPPYESQKLENVGHLVISGGVGANQFLRKLFRSFLDIRGFQHVKVIAPPPYLCTDNAAMIGWAGIEMFEAGWRSDLGCRPLRKWTLDARAEDGGILGPDDWIKTKPI</sequence>
<comment type="similarity">
    <text evidence="1">Belongs to the KAE1 / TsaD family.</text>
</comment>
<dbReference type="Gene3D" id="3.30.420.40">
    <property type="match status" value="2"/>
</dbReference>
<feature type="domain" description="Gcp-like" evidence="2">
    <location>
        <begin position="135"/>
        <end position="455"/>
    </location>
</feature>
<comment type="catalytic activity">
    <reaction evidence="1">
        <text>L-threonylcarbamoyladenylate + adenosine(37) in tRNA = N(6)-L-threonylcarbamoyladenosine(37) in tRNA + AMP + H(+)</text>
        <dbReference type="Rhea" id="RHEA:37059"/>
        <dbReference type="Rhea" id="RHEA-COMP:10162"/>
        <dbReference type="Rhea" id="RHEA-COMP:10163"/>
        <dbReference type="ChEBI" id="CHEBI:15378"/>
        <dbReference type="ChEBI" id="CHEBI:73682"/>
        <dbReference type="ChEBI" id="CHEBI:74411"/>
        <dbReference type="ChEBI" id="CHEBI:74418"/>
        <dbReference type="ChEBI" id="CHEBI:456215"/>
        <dbReference type="EC" id="2.3.1.234"/>
    </reaction>
</comment>
<dbReference type="PANTHER" id="PTHR11735">
    <property type="entry name" value="TRNA N6-ADENOSINE THREONYLCARBAMOYLTRANSFERASE"/>
    <property type="match status" value="1"/>
</dbReference>
<keyword evidence="1" id="KW-0819">tRNA processing</keyword>
<comment type="caution">
    <text evidence="3">The sequence shown here is derived from an EMBL/GenBank/DDBJ whole genome shotgun (WGS) entry which is preliminary data.</text>
</comment>
<dbReference type="InterPro" id="IPR017860">
    <property type="entry name" value="Peptidase_M22_CS"/>
</dbReference>
<dbReference type="HAMAP" id="MF_01445">
    <property type="entry name" value="TsaD"/>
    <property type="match status" value="1"/>
</dbReference>
<keyword evidence="1" id="KW-0479">Metal-binding</keyword>
<keyword evidence="1" id="KW-0496">Mitochondrion</keyword>
<dbReference type="InterPro" id="IPR043129">
    <property type="entry name" value="ATPase_NBD"/>
</dbReference>
<evidence type="ECO:0000313" key="4">
    <source>
        <dbReference type="Proteomes" id="UP000182235"/>
    </source>
</evidence>
<dbReference type="GO" id="GO:0005739">
    <property type="term" value="C:mitochondrion"/>
    <property type="evidence" value="ECO:0007669"/>
    <property type="project" value="UniProtKB-SubCell"/>
</dbReference>
<comment type="subcellular location">
    <subcellularLocation>
        <location evidence="1">Mitochondrion</location>
    </subcellularLocation>
</comment>